<dbReference type="InterPro" id="IPR013154">
    <property type="entry name" value="ADH-like_N"/>
</dbReference>
<proteinExistence type="predicted"/>
<reference evidence="5 6" key="1">
    <citation type="journal article" date="2019" name="Int. J. Syst. Evol. Microbiol.">
        <title>The Global Catalogue of Microorganisms (GCM) 10K type strain sequencing project: providing services to taxonomists for standard genome sequencing and annotation.</title>
        <authorList>
            <consortium name="The Broad Institute Genomics Platform"/>
            <consortium name="The Broad Institute Genome Sequencing Center for Infectious Disease"/>
            <person name="Wu L."/>
            <person name="Ma J."/>
        </authorList>
    </citation>
    <scope>NUCLEOTIDE SEQUENCE [LARGE SCALE GENOMIC DNA]</scope>
    <source>
        <strain evidence="5 6">JCM 3272</strain>
    </source>
</reference>
<dbReference type="Proteomes" id="UP001501444">
    <property type="component" value="Unassembled WGS sequence"/>
</dbReference>
<comment type="caution">
    <text evidence="5">The sequence shown here is derived from an EMBL/GenBank/DDBJ whole genome shotgun (WGS) entry which is preliminary data.</text>
</comment>
<keyword evidence="6" id="KW-1185">Reference proteome</keyword>
<keyword evidence="2" id="KW-0560">Oxidoreductase</keyword>
<evidence type="ECO:0000259" key="3">
    <source>
        <dbReference type="Pfam" id="PF00107"/>
    </source>
</evidence>
<sequence length="357" mass="37249">MRALVLDRVQEFALKERPTPDPGPHEVLVRVTAAGICGSELAGFKGTDGLRHPGLVFGHEFLGSIAAVGDAVATDGAIAVGATVTANPLRSCGLCGLCRLGSPHLCQSRRLLGGHVDGCNAEYVVVPAASVHVVDHLADPNAAVFAEPTACALHAVALTKVEPGGSALVLGAGPIGLLILEVLRARGVESLWFTERNDARAAAAESTGAVRLSHTPTELIGHVHELTGGLGADAVFDAVGSSSMRLLAATLTRPGGDACFVGLHEADSVLPWRDLIRREVTCTGSFAYTPADFSEAVESLGRGHLRFRGEVVRAPLAEGQAWYERLLDGHPATKVLLEPRSANQADVRTPEDSADEV</sequence>
<dbReference type="Pfam" id="PF00107">
    <property type="entry name" value="ADH_zinc_N"/>
    <property type="match status" value="1"/>
</dbReference>
<dbReference type="PANTHER" id="PTHR43401">
    <property type="entry name" value="L-THREONINE 3-DEHYDROGENASE"/>
    <property type="match status" value="1"/>
</dbReference>
<evidence type="ECO:0000256" key="2">
    <source>
        <dbReference type="ARBA" id="ARBA00023002"/>
    </source>
</evidence>
<dbReference type="SUPFAM" id="SSF50129">
    <property type="entry name" value="GroES-like"/>
    <property type="match status" value="1"/>
</dbReference>
<feature type="domain" description="Alcohol dehydrogenase-like N-terminal" evidence="4">
    <location>
        <begin position="23"/>
        <end position="133"/>
    </location>
</feature>
<dbReference type="InterPro" id="IPR050129">
    <property type="entry name" value="Zn_alcohol_dh"/>
</dbReference>
<dbReference type="InterPro" id="IPR036291">
    <property type="entry name" value="NAD(P)-bd_dom_sf"/>
</dbReference>
<feature type="domain" description="Alcohol dehydrogenase-like C-terminal" evidence="3">
    <location>
        <begin position="174"/>
        <end position="299"/>
    </location>
</feature>
<comment type="cofactor">
    <cofactor evidence="1">
        <name>Zn(2+)</name>
        <dbReference type="ChEBI" id="CHEBI:29105"/>
    </cofactor>
</comment>
<dbReference type="Gene3D" id="3.40.50.720">
    <property type="entry name" value="NAD(P)-binding Rossmann-like Domain"/>
    <property type="match status" value="1"/>
</dbReference>
<dbReference type="PANTHER" id="PTHR43401:SF2">
    <property type="entry name" value="L-THREONINE 3-DEHYDROGENASE"/>
    <property type="match status" value="1"/>
</dbReference>
<accession>A0ABN3G1I9</accession>
<dbReference type="Pfam" id="PF08240">
    <property type="entry name" value="ADH_N"/>
    <property type="match status" value="1"/>
</dbReference>
<evidence type="ECO:0000313" key="5">
    <source>
        <dbReference type="EMBL" id="GAA2341405.1"/>
    </source>
</evidence>
<evidence type="ECO:0000259" key="4">
    <source>
        <dbReference type="Pfam" id="PF08240"/>
    </source>
</evidence>
<dbReference type="RefSeq" id="WP_344612479.1">
    <property type="nucleotide sequence ID" value="NZ_BAAARV010000021.1"/>
</dbReference>
<evidence type="ECO:0000313" key="6">
    <source>
        <dbReference type="Proteomes" id="UP001501444"/>
    </source>
</evidence>
<evidence type="ECO:0000256" key="1">
    <source>
        <dbReference type="ARBA" id="ARBA00001947"/>
    </source>
</evidence>
<gene>
    <name evidence="5" type="ORF">GCM10010170_024920</name>
</gene>
<dbReference type="InterPro" id="IPR011032">
    <property type="entry name" value="GroES-like_sf"/>
</dbReference>
<protein>
    <submittedName>
        <fullName evidence="5">Galactitol-1-phosphate 5-dehydrogenase</fullName>
    </submittedName>
</protein>
<dbReference type="EMBL" id="BAAARV010000021">
    <property type="protein sequence ID" value="GAA2341405.1"/>
    <property type="molecule type" value="Genomic_DNA"/>
</dbReference>
<dbReference type="Gene3D" id="3.90.180.10">
    <property type="entry name" value="Medium-chain alcohol dehydrogenases, catalytic domain"/>
    <property type="match status" value="1"/>
</dbReference>
<name>A0ABN3G1I9_9ACTN</name>
<organism evidence="5 6">
    <name type="scientific">Dactylosporangium salmoneum</name>
    <dbReference type="NCBI Taxonomy" id="53361"/>
    <lineage>
        <taxon>Bacteria</taxon>
        <taxon>Bacillati</taxon>
        <taxon>Actinomycetota</taxon>
        <taxon>Actinomycetes</taxon>
        <taxon>Micromonosporales</taxon>
        <taxon>Micromonosporaceae</taxon>
        <taxon>Dactylosporangium</taxon>
    </lineage>
</organism>
<dbReference type="InterPro" id="IPR013149">
    <property type="entry name" value="ADH-like_C"/>
</dbReference>
<dbReference type="SUPFAM" id="SSF51735">
    <property type="entry name" value="NAD(P)-binding Rossmann-fold domains"/>
    <property type="match status" value="1"/>
</dbReference>